<protein>
    <submittedName>
        <fullName evidence="2">Uncharacterized protein</fullName>
    </submittedName>
</protein>
<dbReference type="AlphaFoldDB" id="A0A1Y5SWJ2"/>
<organism evidence="2 3">
    <name type="scientific">Pseudooctadecabacter jejudonensis</name>
    <dbReference type="NCBI Taxonomy" id="1391910"/>
    <lineage>
        <taxon>Bacteria</taxon>
        <taxon>Pseudomonadati</taxon>
        <taxon>Pseudomonadota</taxon>
        <taxon>Alphaproteobacteria</taxon>
        <taxon>Rhodobacterales</taxon>
        <taxon>Paracoccaceae</taxon>
        <taxon>Pseudooctadecabacter</taxon>
    </lineage>
</organism>
<evidence type="ECO:0000256" key="1">
    <source>
        <dbReference type="SAM" id="MobiDB-lite"/>
    </source>
</evidence>
<dbReference type="Proteomes" id="UP000193623">
    <property type="component" value="Unassembled WGS sequence"/>
</dbReference>
<accession>A0A1Y5SWJ2</accession>
<dbReference type="OrthoDB" id="7874671at2"/>
<dbReference type="RefSeq" id="WP_085864820.1">
    <property type="nucleotide sequence ID" value="NZ_FWFT01000003.1"/>
</dbReference>
<evidence type="ECO:0000313" key="2">
    <source>
        <dbReference type="EMBL" id="SLN46665.1"/>
    </source>
</evidence>
<name>A0A1Y5SWJ2_9RHOB</name>
<feature type="region of interest" description="Disordered" evidence="1">
    <location>
        <begin position="60"/>
        <end position="86"/>
    </location>
</feature>
<evidence type="ECO:0000313" key="3">
    <source>
        <dbReference type="Proteomes" id="UP000193623"/>
    </source>
</evidence>
<dbReference type="EMBL" id="FWFT01000003">
    <property type="protein sequence ID" value="SLN46665.1"/>
    <property type="molecule type" value="Genomic_DNA"/>
</dbReference>
<sequence>MFKFLFSKAGAAPVETQRETVERALGELNGVLALMADKAKIGVNLNTSLIEIDLPDQMPDEALALPKPDDTADEGEATLADEKAAA</sequence>
<keyword evidence="3" id="KW-1185">Reference proteome</keyword>
<reference evidence="2 3" key="1">
    <citation type="submission" date="2017-03" db="EMBL/GenBank/DDBJ databases">
        <authorList>
            <person name="Afonso C.L."/>
            <person name="Miller P.J."/>
            <person name="Scott M.A."/>
            <person name="Spackman E."/>
            <person name="Goraichik I."/>
            <person name="Dimitrov K.M."/>
            <person name="Suarez D.L."/>
            <person name="Swayne D.E."/>
        </authorList>
    </citation>
    <scope>NUCLEOTIDE SEQUENCE [LARGE SCALE GENOMIC DNA]</scope>
    <source>
        <strain evidence="2 3">CECT 8397</strain>
    </source>
</reference>
<gene>
    <name evidence="2" type="ORF">PSJ8397_02436</name>
</gene>
<proteinExistence type="predicted"/>